<feature type="region of interest" description="Disordered" evidence="1">
    <location>
        <begin position="262"/>
        <end position="286"/>
    </location>
</feature>
<proteinExistence type="predicted"/>
<name>E5Y3K7_BILW3</name>
<evidence type="ECO:0000313" key="3">
    <source>
        <dbReference type="EMBL" id="EFV45403.1"/>
    </source>
</evidence>
<feature type="transmembrane region" description="Helical" evidence="2">
    <location>
        <begin position="137"/>
        <end position="162"/>
    </location>
</feature>
<sequence>MNLSKYEHAERKEAEASKDAPETPQDSGAEQKHHTLFGKQFTEKEQKTLFLYLVIGIVLMELAVTVGAIIISITNAQPSSSGVPHFQFPWIGYLVAVVMVPVLAMLLVNLVSLGFSRGARGGEDVNLEGVPQRMQTFYALVRGAPTVILFAGFVLMCAAIYYLDGVMSLLLKLGENFHLVAIWVVGGFAVAWMVSYVVRAWMHYKTKQMEAEYAFRHEVLERTGMVILDTKHAPTTELRMLPPVPGGQPGALPPAVDVDASAALPSAEEGQEDSSQTTVDVGSEKK</sequence>
<comment type="caution">
    <text evidence="3">The sequence shown here is derived from an EMBL/GenBank/DDBJ whole genome shotgun (WGS) entry which is preliminary data.</text>
</comment>
<feature type="transmembrane region" description="Helical" evidence="2">
    <location>
        <begin position="49"/>
        <end position="71"/>
    </location>
</feature>
<dbReference type="OrthoDB" id="5415347at2"/>
<feature type="transmembrane region" description="Helical" evidence="2">
    <location>
        <begin position="91"/>
        <end position="116"/>
    </location>
</feature>
<keyword evidence="2" id="KW-1133">Transmembrane helix</keyword>
<organism evidence="3 4">
    <name type="scientific">Bilophila wadsworthia (strain 3_1_6)</name>
    <dbReference type="NCBI Taxonomy" id="563192"/>
    <lineage>
        <taxon>Bacteria</taxon>
        <taxon>Pseudomonadati</taxon>
        <taxon>Thermodesulfobacteriota</taxon>
        <taxon>Desulfovibrionia</taxon>
        <taxon>Desulfovibrionales</taxon>
        <taxon>Desulfovibrionaceae</taxon>
        <taxon>Bilophila</taxon>
    </lineage>
</organism>
<evidence type="ECO:0000256" key="2">
    <source>
        <dbReference type="SAM" id="Phobius"/>
    </source>
</evidence>
<keyword evidence="2" id="KW-0812">Transmembrane</keyword>
<dbReference type="EMBL" id="ADCP02000001">
    <property type="protein sequence ID" value="EFV45403.1"/>
    <property type="molecule type" value="Genomic_DNA"/>
</dbReference>
<dbReference type="AlphaFoldDB" id="E5Y3K7"/>
<dbReference type="eggNOG" id="ENOG50320WJ">
    <property type="taxonomic scope" value="Bacteria"/>
</dbReference>
<gene>
    <name evidence="3" type="ORF">HMPREF0179_00768</name>
</gene>
<reference evidence="3 4" key="2">
    <citation type="submission" date="2013-04" db="EMBL/GenBank/DDBJ databases">
        <title>The Genome Sequence of Bilophila wadsworthia 3_1_6.</title>
        <authorList>
            <consortium name="The Broad Institute Genomics Platform"/>
            <person name="Earl A."/>
            <person name="Ward D."/>
            <person name="Feldgarden M."/>
            <person name="Gevers D."/>
            <person name="Sibley C."/>
            <person name="Strauss J."/>
            <person name="Allen-Vercoe E."/>
            <person name="Walker B."/>
            <person name="Young S."/>
            <person name="Zeng Q."/>
            <person name="Gargeya S."/>
            <person name="Fitzgerald M."/>
            <person name="Haas B."/>
            <person name="Abouelleil A."/>
            <person name="Allen A.W."/>
            <person name="Alvarado L."/>
            <person name="Arachchi H.M."/>
            <person name="Berlin A.M."/>
            <person name="Chapman S.B."/>
            <person name="Gainer-Dewar J."/>
            <person name="Goldberg J."/>
            <person name="Griggs A."/>
            <person name="Gujja S."/>
            <person name="Hansen M."/>
            <person name="Howarth C."/>
            <person name="Imamovic A."/>
            <person name="Ireland A."/>
            <person name="Larimer J."/>
            <person name="McCowan C."/>
            <person name="Murphy C."/>
            <person name="Pearson M."/>
            <person name="Poon T.W."/>
            <person name="Priest M."/>
            <person name="Roberts A."/>
            <person name="Saif S."/>
            <person name="Shea T."/>
            <person name="Sisk P."/>
            <person name="Sykes S."/>
            <person name="Wortman J."/>
            <person name="Nusbaum C."/>
            <person name="Birren B."/>
        </authorList>
    </citation>
    <scope>NUCLEOTIDE SEQUENCE [LARGE SCALE GENOMIC DNA]</scope>
    <source>
        <strain evidence="3 4">3_1_6</strain>
    </source>
</reference>
<accession>E5Y3K7</accession>
<evidence type="ECO:0000256" key="1">
    <source>
        <dbReference type="SAM" id="MobiDB-lite"/>
    </source>
</evidence>
<evidence type="ECO:0000313" key="4">
    <source>
        <dbReference type="Proteomes" id="UP000006034"/>
    </source>
</evidence>
<dbReference type="Proteomes" id="UP000006034">
    <property type="component" value="Unassembled WGS sequence"/>
</dbReference>
<dbReference type="HOGENOM" id="CLU_074534_0_0_7"/>
<dbReference type="RefSeq" id="WP_005025187.1">
    <property type="nucleotide sequence ID" value="NZ_KE150238.1"/>
</dbReference>
<reference evidence="3 4" key="1">
    <citation type="submission" date="2010-10" db="EMBL/GenBank/DDBJ databases">
        <authorList>
            <consortium name="The Broad Institute Genome Sequencing Platform"/>
            <person name="Ward D."/>
            <person name="Earl A."/>
            <person name="Feldgarden M."/>
            <person name="Young S.K."/>
            <person name="Gargeya S."/>
            <person name="Zeng Q."/>
            <person name="Alvarado L."/>
            <person name="Berlin A."/>
            <person name="Bochicchio J."/>
            <person name="Chapman S.B."/>
            <person name="Chen Z."/>
            <person name="Freedman E."/>
            <person name="Gellesch M."/>
            <person name="Goldberg J."/>
            <person name="Griggs A."/>
            <person name="Gujja S."/>
            <person name="Heilman E."/>
            <person name="Heiman D."/>
            <person name="Howarth C."/>
            <person name="Mehta T."/>
            <person name="Neiman D."/>
            <person name="Pearson M."/>
            <person name="Roberts A."/>
            <person name="Saif S."/>
            <person name="Shea T."/>
            <person name="Shenoy N."/>
            <person name="Sisk P."/>
            <person name="Stolte C."/>
            <person name="Sykes S."/>
            <person name="White J."/>
            <person name="Yandava C."/>
            <person name="Allen-Vercoe E."/>
            <person name="Sibley C."/>
            <person name="Ambrose C.E."/>
            <person name="Strauss J."/>
            <person name="Daigneault M."/>
            <person name="Haas B."/>
            <person name="Nusbaum C."/>
            <person name="Birren B."/>
        </authorList>
    </citation>
    <scope>NUCLEOTIDE SEQUENCE [LARGE SCALE GENOMIC DNA]</scope>
    <source>
        <strain evidence="3 4">3_1_6</strain>
    </source>
</reference>
<feature type="transmembrane region" description="Helical" evidence="2">
    <location>
        <begin position="177"/>
        <end position="198"/>
    </location>
</feature>
<feature type="region of interest" description="Disordered" evidence="1">
    <location>
        <begin position="1"/>
        <end position="32"/>
    </location>
</feature>
<feature type="compositionally biased region" description="Basic and acidic residues" evidence="1">
    <location>
        <begin position="1"/>
        <end position="21"/>
    </location>
</feature>
<keyword evidence="4" id="KW-1185">Reference proteome</keyword>
<dbReference type="GeneID" id="78085908"/>
<protein>
    <submittedName>
        <fullName evidence="3">Uncharacterized protein</fullName>
    </submittedName>
</protein>
<keyword evidence="2" id="KW-0472">Membrane</keyword>